<feature type="compositionally biased region" description="Polar residues" evidence="1">
    <location>
        <begin position="88"/>
        <end position="98"/>
    </location>
</feature>
<proteinExistence type="predicted"/>
<evidence type="ECO:0000313" key="2">
    <source>
        <dbReference type="EMBL" id="OEH77683.1"/>
    </source>
</evidence>
<sequence>MATACVEPLFFDQGSLSLSPEGPFLRLPQSPRALAAVLAASSEGERKLTLGKKPMESEACEEGTQVSSSTRGLMMTWRGPSDGVQWHPKQQNSTSTGERSTKRCVVYTGMPPGGREGPGAQQGAVLSRYSAVEDPCKPRMTPTYQPLLAAGKPCSMTPQKRQGVQEQTKRLDPVAQADNNWDRGAEDSCIVETPKMWGV</sequence>
<feature type="region of interest" description="Disordered" evidence="1">
    <location>
        <begin position="78"/>
        <end position="100"/>
    </location>
</feature>
<dbReference type="Proteomes" id="UP000095192">
    <property type="component" value="Unassembled WGS sequence"/>
</dbReference>
<accession>A0A1D3D2K4</accession>
<evidence type="ECO:0000313" key="3">
    <source>
        <dbReference type="Proteomes" id="UP000095192"/>
    </source>
</evidence>
<dbReference type="VEuPathDB" id="ToxoDB:cyc_03928"/>
<reference evidence="2 3" key="1">
    <citation type="journal article" date="2016" name="BMC Genomics">
        <title>Comparative genomics reveals Cyclospora cayetanensis possesses coccidia-like metabolism and invasion components but unique surface antigens.</title>
        <authorList>
            <person name="Liu S."/>
            <person name="Wang L."/>
            <person name="Zheng H."/>
            <person name="Xu Z."/>
            <person name="Roellig D.M."/>
            <person name="Li N."/>
            <person name="Frace M.A."/>
            <person name="Tang K."/>
            <person name="Arrowood M.J."/>
            <person name="Moss D.M."/>
            <person name="Zhang L."/>
            <person name="Feng Y."/>
            <person name="Xiao L."/>
        </authorList>
    </citation>
    <scope>NUCLEOTIDE SEQUENCE [LARGE SCALE GENOMIC DNA]</scope>
    <source>
        <strain evidence="2 3">CHN_HEN01</strain>
    </source>
</reference>
<gene>
    <name evidence="2" type="ORF">cyc_03928</name>
</gene>
<dbReference type="AlphaFoldDB" id="A0A1D3D2K4"/>
<protein>
    <submittedName>
        <fullName evidence="2">Uncharacterized protein</fullName>
    </submittedName>
</protein>
<dbReference type="InParanoid" id="A0A1D3D2K4"/>
<organism evidence="2 3">
    <name type="scientific">Cyclospora cayetanensis</name>
    <dbReference type="NCBI Taxonomy" id="88456"/>
    <lineage>
        <taxon>Eukaryota</taxon>
        <taxon>Sar</taxon>
        <taxon>Alveolata</taxon>
        <taxon>Apicomplexa</taxon>
        <taxon>Conoidasida</taxon>
        <taxon>Coccidia</taxon>
        <taxon>Eucoccidiorida</taxon>
        <taxon>Eimeriorina</taxon>
        <taxon>Eimeriidae</taxon>
        <taxon>Cyclospora</taxon>
    </lineage>
</organism>
<name>A0A1D3D2K4_9EIME</name>
<dbReference type="EMBL" id="JROU02001006">
    <property type="protein sequence ID" value="OEH77683.1"/>
    <property type="molecule type" value="Genomic_DNA"/>
</dbReference>
<comment type="caution">
    <text evidence="2">The sequence shown here is derived from an EMBL/GenBank/DDBJ whole genome shotgun (WGS) entry which is preliminary data.</text>
</comment>
<evidence type="ECO:0000256" key="1">
    <source>
        <dbReference type="SAM" id="MobiDB-lite"/>
    </source>
</evidence>
<keyword evidence="3" id="KW-1185">Reference proteome</keyword>
<feature type="region of interest" description="Disordered" evidence="1">
    <location>
        <begin position="163"/>
        <end position="187"/>
    </location>
</feature>